<accession>A0A6A4WZQ3</accession>
<reference evidence="1 2" key="1">
    <citation type="submission" date="2019-07" db="EMBL/GenBank/DDBJ databases">
        <title>Draft genome assembly of a fouling barnacle, Amphibalanus amphitrite (Darwin, 1854): The first reference genome for Thecostraca.</title>
        <authorList>
            <person name="Kim W."/>
        </authorList>
    </citation>
    <scope>NUCLEOTIDE SEQUENCE [LARGE SCALE GENOMIC DNA]</scope>
    <source>
        <strain evidence="1">SNU_AA5</strain>
        <tissue evidence="1">Soma without cirri and trophi</tissue>
    </source>
</reference>
<dbReference type="EMBL" id="VIIS01000414">
    <property type="protein sequence ID" value="KAF0309324.1"/>
    <property type="molecule type" value="Genomic_DNA"/>
</dbReference>
<organism evidence="1 2">
    <name type="scientific">Amphibalanus amphitrite</name>
    <name type="common">Striped barnacle</name>
    <name type="synonym">Balanus amphitrite</name>
    <dbReference type="NCBI Taxonomy" id="1232801"/>
    <lineage>
        <taxon>Eukaryota</taxon>
        <taxon>Metazoa</taxon>
        <taxon>Ecdysozoa</taxon>
        <taxon>Arthropoda</taxon>
        <taxon>Crustacea</taxon>
        <taxon>Multicrustacea</taxon>
        <taxon>Cirripedia</taxon>
        <taxon>Thoracica</taxon>
        <taxon>Thoracicalcarea</taxon>
        <taxon>Balanomorpha</taxon>
        <taxon>Balanoidea</taxon>
        <taxon>Balanidae</taxon>
        <taxon>Amphibalaninae</taxon>
        <taxon>Amphibalanus</taxon>
    </lineage>
</organism>
<protein>
    <submittedName>
        <fullName evidence="1">Uncharacterized protein</fullName>
    </submittedName>
</protein>
<sequence>MSRRMELRGRKDLFINESLTAQNNRILRSLLEEKKKGNIYTVFTSFDAIGPILLHIVNTCLITSDFPDPW</sequence>
<dbReference type="AlphaFoldDB" id="A0A6A4WZQ3"/>
<dbReference type="Proteomes" id="UP000440578">
    <property type="component" value="Unassembled WGS sequence"/>
</dbReference>
<comment type="caution">
    <text evidence="1">The sequence shown here is derived from an EMBL/GenBank/DDBJ whole genome shotgun (WGS) entry which is preliminary data.</text>
</comment>
<evidence type="ECO:0000313" key="2">
    <source>
        <dbReference type="Proteomes" id="UP000440578"/>
    </source>
</evidence>
<keyword evidence="2" id="KW-1185">Reference proteome</keyword>
<evidence type="ECO:0000313" key="1">
    <source>
        <dbReference type="EMBL" id="KAF0309324.1"/>
    </source>
</evidence>
<name>A0A6A4WZQ3_AMPAM</name>
<proteinExistence type="predicted"/>
<gene>
    <name evidence="1" type="ORF">FJT64_002087</name>
</gene>